<feature type="region of interest" description="Disordered" evidence="2">
    <location>
        <begin position="795"/>
        <end position="814"/>
    </location>
</feature>
<comment type="caution">
    <text evidence="5">The sequence shown here is derived from an EMBL/GenBank/DDBJ whole genome shotgun (WGS) entry which is preliminary data.</text>
</comment>
<evidence type="ECO:0000313" key="5">
    <source>
        <dbReference type="EMBL" id="NNV20649.1"/>
    </source>
</evidence>
<protein>
    <recommendedName>
        <fullName evidence="4">Phage tail tape measure protein domain-containing protein</fullName>
    </recommendedName>
</protein>
<dbReference type="PANTHER" id="PTHR37813">
    <property type="entry name" value="FELS-2 PROPHAGE PROTEIN"/>
    <property type="match status" value="1"/>
</dbReference>
<keyword evidence="1" id="KW-1188">Viral release from host cell</keyword>
<dbReference type="Pfam" id="PF10145">
    <property type="entry name" value="PhageMin_Tail"/>
    <property type="match status" value="1"/>
</dbReference>
<dbReference type="RefSeq" id="WP_171379920.1">
    <property type="nucleotide sequence ID" value="NZ_PKQI01000002.1"/>
</dbReference>
<sequence length="866" mass="91055">MANRSMALDVLVRLRDQLSRPMRSLTNNLQKLTGFARRIGVLGTAIAAISFMGPVQQAASFQQQLLDIAGTAELSGQAAFSFVAKAKAEYEELAFAVGQTSEIIAAGAGQMIAAGVDQSLIDATIADIGRAATAANAEFSDMAGVGTSMLNNLKLPADQMRDSLGALVIAGKEGSFELKDMAQHFPRLTSQVAKFGVKGREAVDFLGSALQIAMKGTSDPSIAANNLSNFLSKALSERTIKNFSGMGVDIQAVMLDAASKGINPLEAMLQKVGKLTGVGEEQIGKYMKAAEKNGLKGAEALAYVRQQLEAIGAASKVSELFSDQQVLDFIVPFMANVQEYKDIKDKVSAATGAAIDVDFETQMKGLNRQLTILNEIGTQSIREVGFAFGEWLPTINEWLLAGIRWIREFDKATGGWVKTLMTGAGGVVLVVAALGALGLVLPIIGAGLGAIGALIGVILSPLGLVIGLLAGAGVLISRNWDKVGPKLMKFWDGLKDRAAKAWEGTKRLWGQAQPYLSRIWSRVSDGAVRAWNYVADAAPRAWSRISAGARSIFSSINFDSLKVGSLKVLEGVFNGLKTAWTDLKEIGSGIEPSLAPIGESLRNAFGSMGDTWNSLKELGSALGILGSNLMKLVGFKASDGSLQTIGKFIGELGQIGGKGIEIFAKTISIIVEGLAGLAGWAAGTKQMPNWLQIFPDAAGQAVNLLASGVEKLWGVLQTTIELPVLAWDSLASGFEPVYNKIKGWLDSIVGAVNAVKQAIMGVPTDIKVFNGPISGKDVRGALQGDIVVPQLPEIKRPAPANSNAPEKRASLETPTRLAAIAGPSQSVNVGGDIRIKVEGPGKVVGSSSDNKGVALKTDRGRAVGMA</sequence>
<evidence type="ECO:0000259" key="4">
    <source>
        <dbReference type="Pfam" id="PF10145"/>
    </source>
</evidence>
<evidence type="ECO:0000256" key="1">
    <source>
        <dbReference type="ARBA" id="ARBA00022612"/>
    </source>
</evidence>
<keyword evidence="3" id="KW-0812">Transmembrane</keyword>
<organism evidence="5 6">
    <name type="scientific">Brucella pseudogrignonensis</name>
    <dbReference type="NCBI Taxonomy" id="419475"/>
    <lineage>
        <taxon>Bacteria</taxon>
        <taxon>Pseudomonadati</taxon>
        <taxon>Pseudomonadota</taxon>
        <taxon>Alphaproteobacteria</taxon>
        <taxon>Hyphomicrobiales</taxon>
        <taxon>Brucellaceae</taxon>
        <taxon>Brucella/Ochrobactrum group</taxon>
        <taxon>Brucella</taxon>
    </lineage>
</organism>
<evidence type="ECO:0000256" key="2">
    <source>
        <dbReference type="SAM" id="MobiDB-lite"/>
    </source>
</evidence>
<dbReference type="AlphaFoldDB" id="A0A7Y3T456"/>
<keyword evidence="3" id="KW-0472">Membrane</keyword>
<feature type="region of interest" description="Disordered" evidence="2">
    <location>
        <begin position="838"/>
        <end position="866"/>
    </location>
</feature>
<keyword evidence="3" id="KW-1133">Transmembrane helix</keyword>
<accession>A0A7Y3T456</accession>
<feature type="compositionally biased region" description="Basic and acidic residues" evidence="2">
    <location>
        <begin position="856"/>
        <end position="866"/>
    </location>
</feature>
<reference evidence="5 6" key="1">
    <citation type="submission" date="2018-11" db="EMBL/GenBank/DDBJ databases">
        <title>Genome sequencing and analysis.</title>
        <authorList>
            <person name="Huang Y.-T."/>
        </authorList>
    </citation>
    <scope>NUCLEOTIDE SEQUENCE [LARGE SCALE GENOMIC DNA]</scope>
    <source>
        <strain evidence="5 6">SHIN</strain>
    </source>
</reference>
<gene>
    <name evidence="5" type="ORF">EHE22_09445</name>
</gene>
<dbReference type="Proteomes" id="UP000526233">
    <property type="component" value="Unassembled WGS sequence"/>
</dbReference>
<name>A0A7Y3T456_9HYPH</name>
<evidence type="ECO:0000256" key="3">
    <source>
        <dbReference type="SAM" id="Phobius"/>
    </source>
</evidence>
<dbReference type="EMBL" id="PKQI01000002">
    <property type="protein sequence ID" value="NNV20649.1"/>
    <property type="molecule type" value="Genomic_DNA"/>
</dbReference>
<feature type="transmembrane region" description="Helical" evidence="3">
    <location>
        <begin position="450"/>
        <end position="476"/>
    </location>
</feature>
<dbReference type="InterPro" id="IPR010090">
    <property type="entry name" value="Phage_tape_meas"/>
</dbReference>
<evidence type="ECO:0000313" key="6">
    <source>
        <dbReference type="Proteomes" id="UP000526233"/>
    </source>
</evidence>
<feature type="transmembrane region" description="Helical" evidence="3">
    <location>
        <begin position="420"/>
        <end position="444"/>
    </location>
</feature>
<dbReference type="PANTHER" id="PTHR37813:SF1">
    <property type="entry name" value="FELS-2 PROPHAGE PROTEIN"/>
    <property type="match status" value="1"/>
</dbReference>
<feature type="domain" description="Phage tail tape measure protein" evidence="4">
    <location>
        <begin position="94"/>
        <end position="282"/>
    </location>
</feature>
<proteinExistence type="predicted"/>